<feature type="signal peptide" evidence="7">
    <location>
        <begin position="1"/>
        <end position="27"/>
    </location>
</feature>
<dbReference type="EMBL" id="MTYJ01000263">
    <property type="protein sequence ID" value="OWA52335.1"/>
    <property type="molecule type" value="Genomic_DNA"/>
</dbReference>
<comment type="caution">
    <text evidence="6">Lacks conserved residue(s) required for the propagation of feature annotation.</text>
</comment>
<dbReference type="EC" id="3.4.24.-" evidence="7"/>
<dbReference type="SMART" id="SM00235">
    <property type="entry name" value="ZnMc"/>
    <property type="match status" value="1"/>
</dbReference>
<dbReference type="SUPFAM" id="SSF55486">
    <property type="entry name" value="Metalloproteases ('zincins'), catalytic domain"/>
    <property type="match status" value="1"/>
</dbReference>
<protein>
    <recommendedName>
        <fullName evidence="7">Metalloendopeptidase</fullName>
        <ecNumber evidence="7">3.4.24.-</ecNumber>
    </recommendedName>
</protein>
<dbReference type="Pfam" id="PF01400">
    <property type="entry name" value="Astacin"/>
    <property type="match status" value="1"/>
</dbReference>
<dbReference type="GO" id="GO:0008270">
    <property type="term" value="F:zinc ion binding"/>
    <property type="evidence" value="ECO:0007669"/>
    <property type="project" value="UniProtKB-UniRule"/>
</dbReference>
<feature type="chain" id="PRO_5041011800" description="Metalloendopeptidase" evidence="7">
    <location>
        <begin position="28"/>
        <end position="339"/>
    </location>
</feature>
<dbReference type="InterPro" id="IPR006026">
    <property type="entry name" value="Peptidase_Metallo"/>
</dbReference>
<dbReference type="Gene3D" id="3.40.390.10">
    <property type="entry name" value="Collagenase (Catalytic Domain)"/>
    <property type="match status" value="1"/>
</dbReference>
<feature type="region of interest" description="Disordered" evidence="8">
    <location>
        <begin position="256"/>
        <end position="299"/>
    </location>
</feature>
<dbReference type="OrthoDB" id="419364at2759"/>
<keyword evidence="11" id="KW-1185">Reference proteome</keyword>
<dbReference type="InterPro" id="IPR001506">
    <property type="entry name" value="Peptidase_M12A"/>
</dbReference>
<gene>
    <name evidence="10" type="ORF">BV898_16790</name>
</gene>
<evidence type="ECO:0000259" key="9">
    <source>
        <dbReference type="PROSITE" id="PS51864"/>
    </source>
</evidence>
<evidence type="ECO:0000256" key="4">
    <source>
        <dbReference type="ARBA" id="ARBA00022833"/>
    </source>
</evidence>
<feature type="binding site" evidence="6">
    <location>
        <position position="185"/>
    </location>
    <ligand>
        <name>Zn(2+)</name>
        <dbReference type="ChEBI" id="CHEBI:29105"/>
        <note>catalytic</note>
    </ligand>
</feature>
<evidence type="ECO:0000256" key="2">
    <source>
        <dbReference type="ARBA" id="ARBA00022723"/>
    </source>
</evidence>
<dbReference type="GO" id="GO:0004222">
    <property type="term" value="F:metalloendopeptidase activity"/>
    <property type="evidence" value="ECO:0007669"/>
    <property type="project" value="UniProtKB-UniRule"/>
</dbReference>
<keyword evidence="5 6" id="KW-0482">Metalloprotease</keyword>
<feature type="binding site" evidence="6">
    <location>
        <position position="181"/>
    </location>
    <ligand>
        <name>Zn(2+)</name>
        <dbReference type="ChEBI" id="CHEBI:29105"/>
        <note>catalytic</note>
    </ligand>
</feature>
<dbReference type="AlphaFoldDB" id="A0A9X6NDW0"/>
<evidence type="ECO:0000256" key="8">
    <source>
        <dbReference type="SAM" id="MobiDB-lite"/>
    </source>
</evidence>
<evidence type="ECO:0000313" key="10">
    <source>
        <dbReference type="EMBL" id="OWA52335.1"/>
    </source>
</evidence>
<dbReference type="PANTHER" id="PTHR10127:SF780">
    <property type="entry name" value="METALLOENDOPEPTIDASE"/>
    <property type="match status" value="1"/>
</dbReference>
<keyword evidence="7" id="KW-0732">Signal</keyword>
<feature type="binding site" evidence="6">
    <location>
        <position position="191"/>
    </location>
    <ligand>
        <name>Zn(2+)</name>
        <dbReference type="ChEBI" id="CHEBI:29105"/>
        <note>catalytic</note>
    </ligand>
</feature>
<feature type="active site" evidence="6">
    <location>
        <position position="182"/>
    </location>
</feature>
<dbReference type="PRINTS" id="PR00480">
    <property type="entry name" value="ASTACIN"/>
</dbReference>
<evidence type="ECO:0000256" key="6">
    <source>
        <dbReference type="PROSITE-ProRule" id="PRU01211"/>
    </source>
</evidence>
<accession>A0A9X6NDW0</accession>
<comment type="caution">
    <text evidence="10">The sequence shown here is derived from an EMBL/GenBank/DDBJ whole genome shotgun (WGS) entry which is preliminary data.</text>
</comment>
<organism evidence="10 11">
    <name type="scientific">Hypsibius exemplaris</name>
    <name type="common">Freshwater tardigrade</name>
    <dbReference type="NCBI Taxonomy" id="2072580"/>
    <lineage>
        <taxon>Eukaryota</taxon>
        <taxon>Metazoa</taxon>
        <taxon>Ecdysozoa</taxon>
        <taxon>Tardigrada</taxon>
        <taxon>Eutardigrada</taxon>
        <taxon>Parachela</taxon>
        <taxon>Hypsibioidea</taxon>
        <taxon>Hypsibiidae</taxon>
        <taxon>Hypsibius</taxon>
    </lineage>
</organism>
<reference evidence="11" key="1">
    <citation type="submission" date="2017-01" db="EMBL/GenBank/DDBJ databases">
        <title>Comparative genomics of anhydrobiosis in the tardigrade Hypsibius dujardini.</title>
        <authorList>
            <person name="Yoshida Y."/>
            <person name="Koutsovoulos G."/>
            <person name="Laetsch D."/>
            <person name="Stevens L."/>
            <person name="Kumar S."/>
            <person name="Horikawa D."/>
            <person name="Ishino K."/>
            <person name="Komine S."/>
            <person name="Tomita M."/>
            <person name="Blaxter M."/>
            <person name="Arakawa K."/>
        </authorList>
    </citation>
    <scope>NUCLEOTIDE SEQUENCE [LARGE SCALE GENOMIC DNA]</scope>
    <source>
        <strain evidence="11">Z151</strain>
    </source>
</reference>
<dbReference type="InterPro" id="IPR034035">
    <property type="entry name" value="Astacin-like_dom"/>
</dbReference>
<evidence type="ECO:0000256" key="7">
    <source>
        <dbReference type="RuleBase" id="RU361183"/>
    </source>
</evidence>
<keyword evidence="4 6" id="KW-0862">Zinc</keyword>
<feature type="domain" description="Peptidase M12A" evidence="9">
    <location>
        <begin position="89"/>
        <end position="282"/>
    </location>
</feature>
<dbReference type="Proteomes" id="UP000192578">
    <property type="component" value="Unassembled WGS sequence"/>
</dbReference>
<dbReference type="InterPro" id="IPR024079">
    <property type="entry name" value="MetalloPept_cat_dom_sf"/>
</dbReference>
<evidence type="ECO:0000313" key="11">
    <source>
        <dbReference type="Proteomes" id="UP000192578"/>
    </source>
</evidence>
<keyword evidence="3 6" id="KW-0378">Hydrolase</keyword>
<sequence length="339" mass="38115">MYLPHIMQQITWLFMATYFALPHSIAGSSISKRDAEYKVPLNWRNLIDPDVYQYSQAKKDASIAADRFEGDISGIDFDPSTNTKDLAANAVNDDRLWPNAIIPYTINEDEFTSTDIQLIERAIRGMVAETCLKFPPRTNEKYYVTFTKGTNGCTSYVGNLHGHQMISLHSSCLTLIGEIQHEIMHAIGFQHEQSRIDRDQYVHVIFDNIPTSLHNQFAKYRGRTFDLPYDYNSIMHFAHNTFSKDPENLPTILPNGQAPIGNRKRDDPIINPVKRPTTPIPSSGKTGKKSQRETSRCPVSAKGLDISSCNSSEDCKVDGLGTKCCTFCKGSVCNNYCAN</sequence>
<dbReference type="GO" id="GO:0006508">
    <property type="term" value="P:proteolysis"/>
    <property type="evidence" value="ECO:0007669"/>
    <property type="project" value="UniProtKB-KW"/>
</dbReference>
<evidence type="ECO:0000256" key="3">
    <source>
        <dbReference type="ARBA" id="ARBA00022801"/>
    </source>
</evidence>
<keyword evidence="2 6" id="KW-0479">Metal-binding</keyword>
<dbReference type="PROSITE" id="PS51864">
    <property type="entry name" value="ASTACIN"/>
    <property type="match status" value="1"/>
</dbReference>
<evidence type="ECO:0000256" key="1">
    <source>
        <dbReference type="ARBA" id="ARBA00022670"/>
    </source>
</evidence>
<comment type="cofactor">
    <cofactor evidence="6 7">
        <name>Zn(2+)</name>
        <dbReference type="ChEBI" id="CHEBI:29105"/>
    </cofactor>
    <text evidence="6 7">Binds 1 zinc ion per subunit.</text>
</comment>
<proteinExistence type="predicted"/>
<evidence type="ECO:0000256" key="5">
    <source>
        <dbReference type="ARBA" id="ARBA00023049"/>
    </source>
</evidence>
<dbReference type="CDD" id="cd04280">
    <property type="entry name" value="ZnMc_astacin_like"/>
    <property type="match status" value="1"/>
</dbReference>
<dbReference type="PANTHER" id="PTHR10127">
    <property type="entry name" value="DISCOIDIN, CUB, EGF, LAMININ , AND ZINC METALLOPROTEASE DOMAIN CONTAINING"/>
    <property type="match status" value="1"/>
</dbReference>
<name>A0A9X6NDW0_HYPEX</name>
<keyword evidence="1 6" id="KW-0645">Protease</keyword>